<dbReference type="InterPro" id="IPR023135">
    <property type="entry name" value="N6_DNA_MeTrfase_TaqI_C"/>
</dbReference>
<accession>A0A179DAT4</accession>
<comment type="caution">
    <text evidence="10">The sequence shown here is derived from an EMBL/GenBank/DDBJ whole genome shotgun (WGS) entry which is preliminary data.</text>
</comment>
<dbReference type="InterPro" id="IPR002052">
    <property type="entry name" value="DNA_methylase_N6_adenine_CS"/>
</dbReference>
<dbReference type="GO" id="GO:0009307">
    <property type="term" value="P:DNA restriction-modification system"/>
    <property type="evidence" value="ECO:0007669"/>
    <property type="project" value="UniProtKB-KW"/>
</dbReference>
<dbReference type="Pfam" id="PF12950">
    <property type="entry name" value="TaqI_C"/>
    <property type="match status" value="1"/>
</dbReference>
<keyword evidence="4" id="KW-0949">S-adenosyl-L-methionine</keyword>
<evidence type="ECO:0000256" key="2">
    <source>
        <dbReference type="ARBA" id="ARBA00022603"/>
    </source>
</evidence>
<dbReference type="EC" id="2.1.1.72" evidence="1"/>
<evidence type="ECO:0000256" key="3">
    <source>
        <dbReference type="ARBA" id="ARBA00022679"/>
    </source>
</evidence>
<dbReference type="Gene3D" id="3.40.50.150">
    <property type="entry name" value="Vaccinia Virus protein VP39"/>
    <property type="match status" value="1"/>
</dbReference>
<keyword evidence="3" id="KW-0808">Transferase</keyword>
<dbReference type="GO" id="GO:0032259">
    <property type="term" value="P:methylation"/>
    <property type="evidence" value="ECO:0007669"/>
    <property type="project" value="UniProtKB-KW"/>
</dbReference>
<organism evidence="10 11">
    <name type="scientific">Pedobacter psychrophilus</name>
    <dbReference type="NCBI Taxonomy" id="1826909"/>
    <lineage>
        <taxon>Bacteria</taxon>
        <taxon>Pseudomonadati</taxon>
        <taxon>Bacteroidota</taxon>
        <taxon>Sphingobacteriia</taxon>
        <taxon>Sphingobacteriales</taxon>
        <taxon>Sphingobacteriaceae</taxon>
        <taxon>Pedobacter</taxon>
    </lineage>
</organism>
<name>A0A179DAT4_9SPHI</name>
<sequence>MILEHSKLDELRGRLLGGSIILSDVETSILENNLYGVDINEEAVEIAKLSLWLRTARKGRKLNSLNNNLKCGNSLIDDIKVAGDKAFNWDLEFTAVFEKGGFDVVIGNPPYVVYIKSIVGENTINYLSERYSFAEYNPNTYALFTELAISKILKYKGQLGFIIPSSWLDNKYFSRMRNGVYSQYVRQIINLKNSAFDEIVETLILILDKEKEKEKVVVIPLFNLGNIESQTLDISILKKGVNPFIKKSDSITDKLDACSKLSDNATVYRGLETRDNSKWIFSEKINDSHKPILLGKDINRYSTYFSGSYVNFVKKEMKSNANEDFFKSQKILMRRTGNKITADIELLGYFALKNCYLIIPKRGFIYSILAQLNSKLIGYYHKMQSSGENKAFAQFKGEYVSSLPCLLEKKEIESEFEEKIIFLKELMKKENEILNSLSSIISLRYKNIIQSLKLSKWNELTAKEFFNEFEKQKVKLSLNEQSELLQYFEAQKIKAIDIKSQIHQTENEIDTMVYKLYELTEKEIEMVEAI</sequence>
<keyword evidence="5" id="KW-0680">Restriction system</keyword>
<dbReference type="InterPro" id="IPR029063">
    <property type="entry name" value="SAM-dependent_MTases_sf"/>
</dbReference>
<keyword evidence="11" id="KW-1185">Reference proteome</keyword>
<dbReference type="PANTHER" id="PTHR33841">
    <property type="entry name" value="DNA METHYLTRANSFERASE YEEA-RELATED"/>
    <property type="match status" value="1"/>
</dbReference>
<evidence type="ECO:0000259" key="8">
    <source>
        <dbReference type="Pfam" id="PF07669"/>
    </source>
</evidence>
<feature type="domain" description="TaqI-like C-terminal specificity" evidence="9">
    <location>
        <begin position="290"/>
        <end position="404"/>
    </location>
</feature>
<reference evidence="10 11" key="2">
    <citation type="submission" date="2016-06" db="EMBL/GenBank/DDBJ databases">
        <title>Pedobacter psychrophilus sp. nov., isolated from Antarctic fragmentary rock.</title>
        <authorList>
            <person name="Svec P."/>
        </authorList>
    </citation>
    <scope>NUCLEOTIDE SEQUENCE [LARGE SCALE GENOMIC DNA]</scope>
    <source>
        <strain evidence="10 11">CCM 8644</strain>
    </source>
</reference>
<reference evidence="10 11" key="1">
    <citation type="submission" date="2016-04" db="EMBL/GenBank/DDBJ databases">
        <authorList>
            <person name="Evans L.H."/>
            <person name="Alamgir A."/>
            <person name="Owens N."/>
            <person name="Weber N.D."/>
            <person name="Virtaneva K."/>
            <person name="Barbian K."/>
            <person name="Babar A."/>
            <person name="Rosenke K."/>
        </authorList>
    </citation>
    <scope>NUCLEOTIDE SEQUENCE [LARGE SCALE GENOMIC DNA]</scope>
    <source>
        <strain evidence="10 11">CCM 8644</strain>
    </source>
</reference>
<dbReference type="Gene3D" id="3.90.220.10">
    <property type="entry name" value="Adenine-n6-DNA-methyltransferase Taqi, Chain A, domain 2"/>
    <property type="match status" value="1"/>
</dbReference>
<dbReference type="Proteomes" id="UP000078459">
    <property type="component" value="Unassembled WGS sequence"/>
</dbReference>
<dbReference type="STRING" id="1826909.A5893_15195"/>
<evidence type="ECO:0000313" key="11">
    <source>
        <dbReference type="Proteomes" id="UP000078459"/>
    </source>
</evidence>
<dbReference type="InterPro" id="IPR050953">
    <property type="entry name" value="N4_N6_ade-DNA_methylase"/>
</dbReference>
<dbReference type="GO" id="GO:0009007">
    <property type="term" value="F:site-specific DNA-methyltransferase (adenine-specific) activity"/>
    <property type="evidence" value="ECO:0007669"/>
    <property type="project" value="UniProtKB-EC"/>
</dbReference>
<evidence type="ECO:0000256" key="7">
    <source>
        <dbReference type="ARBA" id="ARBA00047942"/>
    </source>
</evidence>
<dbReference type="AlphaFoldDB" id="A0A179DAT4"/>
<evidence type="ECO:0000259" key="9">
    <source>
        <dbReference type="Pfam" id="PF12950"/>
    </source>
</evidence>
<dbReference type="PANTHER" id="PTHR33841:SF1">
    <property type="entry name" value="DNA METHYLTRANSFERASE A"/>
    <property type="match status" value="1"/>
</dbReference>
<dbReference type="Pfam" id="PF07669">
    <property type="entry name" value="Eco57I"/>
    <property type="match status" value="1"/>
</dbReference>
<evidence type="ECO:0000256" key="1">
    <source>
        <dbReference type="ARBA" id="ARBA00011900"/>
    </source>
</evidence>
<proteinExistence type="predicted"/>
<evidence type="ECO:0000313" key="10">
    <source>
        <dbReference type="EMBL" id="OAQ38147.1"/>
    </source>
</evidence>
<comment type="catalytic activity">
    <reaction evidence="7">
        <text>a 2'-deoxyadenosine in DNA + S-adenosyl-L-methionine = an N(6)-methyl-2'-deoxyadenosine in DNA + S-adenosyl-L-homocysteine + H(+)</text>
        <dbReference type="Rhea" id="RHEA:15197"/>
        <dbReference type="Rhea" id="RHEA-COMP:12418"/>
        <dbReference type="Rhea" id="RHEA-COMP:12419"/>
        <dbReference type="ChEBI" id="CHEBI:15378"/>
        <dbReference type="ChEBI" id="CHEBI:57856"/>
        <dbReference type="ChEBI" id="CHEBI:59789"/>
        <dbReference type="ChEBI" id="CHEBI:90615"/>
        <dbReference type="ChEBI" id="CHEBI:90616"/>
        <dbReference type="EC" id="2.1.1.72"/>
    </reaction>
</comment>
<gene>
    <name evidence="10" type="ORF">A5893_15195</name>
</gene>
<evidence type="ECO:0000256" key="6">
    <source>
        <dbReference type="ARBA" id="ARBA00023125"/>
    </source>
</evidence>
<dbReference type="EMBL" id="LWHJ01000031">
    <property type="protein sequence ID" value="OAQ38147.1"/>
    <property type="molecule type" value="Genomic_DNA"/>
</dbReference>
<feature type="domain" description="Type II methyltransferase M.TaqI-like" evidence="8">
    <location>
        <begin position="32"/>
        <end position="193"/>
    </location>
</feature>
<dbReference type="InterPro" id="IPR011639">
    <property type="entry name" value="MethylTrfase_TaqI-like_dom"/>
</dbReference>
<dbReference type="SUPFAM" id="SSF53335">
    <property type="entry name" value="S-adenosyl-L-methionine-dependent methyltransferases"/>
    <property type="match status" value="1"/>
</dbReference>
<protein>
    <recommendedName>
        <fullName evidence="1">site-specific DNA-methyltransferase (adenine-specific)</fullName>
        <ecNumber evidence="1">2.1.1.72</ecNumber>
    </recommendedName>
</protein>
<dbReference type="InterPro" id="IPR025931">
    <property type="entry name" value="TaqI_C"/>
</dbReference>
<dbReference type="PROSITE" id="PS00092">
    <property type="entry name" value="N6_MTASE"/>
    <property type="match status" value="1"/>
</dbReference>
<evidence type="ECO:0000256" key="5">
    <source>
        <dbReference type="ARBA" id="ARBA00022747"/>
    </source>
</evidence>
<keyword evidence="2" id="KW-0489">Methyltransferase</keyword>
<evidence type="ECO:0000256" key="4">
    <source>
        <dbReference type="ARBA" id="ARBA00022691"/>
    </source>
</evidence>
<keyword evidence="6" id="KW-0238">DNA-binding</keyword>
<dbReference type="GO" id="GO:0003677">
    <property type="term" value="F:DNA binding"/>
    <property type="evidence" value="ECO:0007669"/>
    <property type="project" value="UniProtKB-KW"/>
</dbReference>